<feature type="region of interest" description="Disordered" evidence="1">
    <location>
        <begin position="32"/>
        <end position="88"/>
    </location>
</feature>
<gene>
    <name evidence="2" type="ORF">C1SCF055_LOCUS42779</name>
</gene>
<evidence type="ECO:0000313" key="2">
    <source>
        <dbReference type="EMBL" id="CAI4018187.1"/>
    </source>
</evidence>
<comment type="caution">
    <text evidence="2">The sequence shown here is derived from an EMBL/GenBank/DDBJ whole genome shotgun (WGS) entry which is preliminary data.</text>
</comment>
<sequence>EDECGPELLKLIAALDEVEKPEFRAIVEEAIGQLEVEEQKAKEKAAESEKRKRKEPEPSKPPEPEPIPEDQDMPGSSRPHVGVPAPNR</sequence>
<feature type="non-terminal residue" evidence="2">
    <location>
        <position position="88"/>
    </location>
</feature>
<reference evidence="2" key="1">
    <citation type="submission" date="2022-10" db="EMBL/GenBank/DDBJ databases">
        <authorList>
            <person name="Chen Y."/>
            <person name="Dougan E. K."/>
            <person name="Chan C."/>
            <person name="Rhodes N."/>
            <person name="Thang M."/>
        </authorList>
    </citation>
    <scope>NUCLEOTIDE SEQUENCE</scope>
</reference>
<protein>
    <submittedName>
        <fullName evidence="2">Uncharacterized protein</fullName>
    </submittedName>
</protein>
<evidence type="ECO:0000256" key="1">
    <source>
        <dbReference type="SAM" id="MobiDB-lite"/>
    </source>
</evidence>
<dbReference type="EMBL" id="CAMXCT010006680">
    <property type="protein sequence ID" value="CAI4018187.1"/>
    <property type="molecule type" value="Genomic_DNA"/>
</dbReference>
<proteinExistence type="predicted"/>
<evidence type="ECO:0000313" key="3">
    <source>
        <dbReference type="EMBL" id="CAL1171562.1"/>
    </source>
</evidence>
<feature type="non-terminal residue" evidence="2">
    <location>
        <position position="1"/>
    </location>
</feature>
<dbReference type="Proteomes" id="UP001152797">
    <property type="component" value="Unassembled WGS sequence"/>
</dbReference>
<keyword evidence="4" id="KW-1185">Reference proteome</keyword>
<dbReference type="EMBL" id="CAMXCT020006680">
    <property type="protein sequence ID" value="CAL1171562.1"/>
    <property type="molecule type" value="Genomic_DNA"/>
</dbReference>
<dbReference type="EMBL" id="CAMXCT030006680">
    <property type="protein sequence ID" value="CAL4805499.1"/>
    <property type="molecule type" value="Genomic_DNA"/>
</dbReference>
<accession>A0A9P1M1N3</accession>
<dbReference type="AlphaFoldDB" id="A0A9P1M1N3"/>
<name>A0A9P1M1N3_9DINO</name>
<evidence type="ECO:0000313" key="4">
    <source>
        <dbReference type="Proteomes" id="UP001152797"/>
    </source>
</evidence>
<organism evidence="2">
    <name type="scientific">Cladocopium goreaui</name>
    <dbReference type="NCBI Taxonomy" id="2562237"/>
    <lineage>
        <taxon>Eukaryota</taxon>
        <taxon>Sar</taxon>
        <taxon>Alveolata</taxon>
        <taxon>Dinophyceae</taxon>
        <taxon>Suessiales</taxon>
        <taxon>Symbiodiniaceae</taxon>
        <taxon>Cladocopium</taxon>
    </lineage>
</organism>
<reference evidence="3" key="2">
    <citation type="submission" date="2024-04" db="EMBL/GenBank/DDBJ databases">
        <authorList>
            <person name="Chen Y."/>
            <person name="Shah S."/>
            <person name="Dougan E. K."/>
            <person name="Thang M."/>
            <person name="Chan C."/>
        </authorList>
    </citation>
    <scope>NUCLEOTIDE SEQUENCE [LARGE SCALE GENOMIC DNA]</scope>
</reference>
<feature type="compositionally biased region" description="Basic and acidic residues" evidence="1">
    <location>
        <begin position="37"/>
        <end position="63"/>
    </location>
</feature>